<organism evidence="2 3">
    <name type="scientific">Solemya pervernicosa gill symbiont</name>
    <dbReference type="NCBI Taxonomy" id="642797"/>
    <lineage>
        <taxon>Bacteria</taxon>
        <taxon>Pseudomonadati</taxon>
        <taxon>Pseudomonadota</taxon>
        <taxon>Gammaproteobacteria</taxon>
        <taxon>sulfur-oxidizing symbionts</taxon>
    </lineage>
</organism>
<feature type="compositionally biased region" description="Basic and acidic residues" evidence="1">
    <location>
        <begin position="47"/>
        <end position="68"/>
    </location>
</feature>
<dbReference type="OrthoDB" id="7063939at2"/>
<gene>
    <name evidence="2" type="ORF">BOW53_13915</name>
</gene>
<dbReference type="RefSeq" id="WP_078484693.1">
    <property type="nucleotide sequence ID" value="NZ_MPRL01000071.1"/>
</dbReference>
<keyword evidence="3" id="KW-1185">Reference proteome</keyword>
<sequence length="77" mass="8818">MARQVQVNLDQAVYDRLLELQVAPYSDINAVIDRLLFHSGHKSREVQQLEADEQHFSTDEELKRDRDGVYVSSGISS</sequence>
<evidence type="ECO:0000313" key="3">
    <source>
        <dbReference type="Proteomes" id="UP000191110"/>
    </source>
</evidence>
<dbReference type="EMBL" id="MPRL01000071">
    <property type="protein sequence ID" value="OOZ38848.1"/>
    <property type="molecule type" value="Genomic_DNA"/>
</dbReference>
<evidence type="ECO:0000256" key="1">
    <source>
        <dbReference type="SAM" id="MobiDB-lite"/>
    </source>
</evidence>
<dbReference type="AlphaFoldDB" id="A0A1T2L171"/>
<proteinExistence type="predicted"/>
<dbReference type="Proteomes" id="UP000191110">
    <property type="component" value="Unassembled WGS sequence"/>
</dbReference>
<protein>
    <submittedName>
        <fullName evidence="2">Uncharacterized protein</fullName>
    </submittedName>
</protein>
<comment type="caution">
    <text evidence="2">The sequence shown here is derived from an EMBL/GenBank/DDBJ whole genome shotgun (WGS) entry which is preliminary data.</text>
</comment>
<accession>A0A1T2L171</accession>
<evidence type="ECO:0000313" key="2">
    <source>
        <dbReference type="EMBL" id="OOZ38848.1"/>
    </source>
</evidence>
<reference evidence="2 3" key="1">
    <citation type="submission" date="2016-11" db="EMBL/GenBank/DDBJ databases">
        <title>Mixed transmission modes and dynamic genome evolution in an obligate animal-bacterial symbiosis.</title>
        <authorList>
            <person name="Russell S.L."/>
            <person name="Corbett-Detig R.B."/>
            <person name="Cavanaugh C.M."/>
        </authorList>
    </citation>
    <scope>NUCLEOTIDE SEQUENCE [LARGE SCALE GENOMIC DNA]</scope>
    <source>
        <strain evidence="2">Sveles-Q1</strain>
    </source>
</reference>
<name>A0A1T2L171_9GAMM</name>
<feature type="region of interest" description="Disordered" evidence="1">
    <location>
        <begin position="47"/>
        <end position="77"/>
    </location>
</feature>